<dbReference type="PANTHER" id="PTHR21525">
    <property type="entry name" value="MOTILE SPERM PROTEIN"/>
    <property type="match status" value="1"/>
</dbReference>
<dbReference type="OrthoDB" id="5870415at2759"/>
<evidence type="ECO:0000313" key="3">
    <source>
        <dbReference type="Proteomes" id="UP000008068"/>
    </source>
</evidence>
<evidence type="ECO:0000313" key="2">
    <source>
        <dbReference type="EMBL" id="EGT51548.1"/>
    </source>
</evidence>
<organism evidence="3">
    <name type="scientific">Caenorhabditis brenneri</name>
    <name type="common">Nematode worm</name>
    <dbReference type="NCBI Taxonomy" id="135651"/>
    <lineage>
        <taxon>Eukaryota</taxon>
        <taxon>Metazoa</taxon>
        <taxon>Ecdysozoa</taxon>
        <taxon>Nematoda</taxon>
        <taxon>Chromadorea</taxon>
        <taxon>Rhabditida</taxon>
        <taxon>Rhabditina</taxon>
        <taxon>Rhabditomorpha</taxon>
        <taxon>Rhabditoidea</taxon>
        <taxon>Rhabditidae</taxon>
        <taxon>Peloderinae</taxon>
        <taxon>Caenorhabditis</taxon>
    </lineage>
</organism>
<accession>G0N3C3</accession>
<name>G0N3C3_CAEBE</name>
<reference evidence="3" key="1">
    <citation type="submission" date="2011-07" db="EMBL/GenBank/DDBJ databases">
        <authorList>
            <consortium name="Caenorhabditis brenneri Sequencing and Analysis Consortium"/>
            <person name="Wilson R.K."/>
        </authorList>
    </citation>
    <scope>NUCLEOTIDE SEQUENCE [LARGE SCALE GENOMIC DNA]</scope>
    <source>
        <strain evidence="3">PB2801</strain>
    </source>
</reference>
<protein>
    <submittedName>
        <fullName evidence="2">Uncharacterized protein</fullName>
    </submittedName>
</protein>
<feature type="region of interest" description="Disordered" evidence="1">
    <location>
        <begin position="704"/>
        <end position="731"/>
    </location>
</feature>
<evidence type="ECO:0000256" key="1">
    <source>
        <dbReference type="SAM" id="MobiDB-lite"/>
    </source>
</evidence>
<gene>
    <name evidence="2" type="ORF">CAEBREN_23034</name>
</gene>
<dbReference type="STRING" id="135651.G0N3C3"/>
<dbReference type="HOGENOM" id="CLU_304877_0_0_1"/>
<dbReference type="AlphaFoldDB" id="G0N3C3"/>
<dbReference type="InParanoid" id="G0N3C3"/>
<dbReference type="EMBL" id="GL379834">
    <property type="protein sequence ID" value="EGT51548.1"/>
    <property type="molecule type" value="Genomic_DNA"/>
</dbReference>
<proteinExistence type="predicted"/>
<feature type="compositionally biased region" description="Basic and acidic residues" evidence="1">
    <location>
        <begin position="715"/>
        <end position="724"/>
    </location>
</feature>
<dbReference type="eggNOG" id="ENOG502T365">
    <property type="taxonomic scope" value="Eukaryota"/>
</dbReference>
<dbReference type="Proteomes" id="UP000008068">
    <property type="component" value="Unassembled WGS sequence"/>
</dbReference>
<sequence length="974" mass="102881">MVLDSAKKWWSGEAEKGDGDGTGWNLSEKLSSAASKVRDCSESAATSIGNSAKSAWNSETVNTTATIIKESTFSAANSIKNGAQAAWNSEKAATVKDYSGKVKTKVDEFNAGLMATKEVKYRRGEVDPTKENGWRMMGSAASTIKNASLSAASTVGSSTKAAWNSKFAASASSAVKNGISSAGSEVKSWWSRASEKTEDVSCEKVSQQLFSRKMRRAKLLLPNFESINTDFIVFFQKNHLKMSDKGRRFMGSAASTAKDYTFSAATSVGNTAKSVWNSDAVANTTSAIKNTTETAASSIGNSAKAAWNSELAASAKSAVKNGISSAGIGVKSWWNRESEKSEESSGDTARGGIAAISKNASEYIIKTTGKISGILKIIDKTNYSPYGKPQWWNRPRKHININKAINGINDLHIPISLIKAKTVGAIGKVAEKAKGYAPILTKAAITTRNTIKTVATTTAIYTSGSVGASAGAAIRSLVAPGRGAIFGGIAGGLIFSVFIFQKYRRGEVEPTKGNGWRIMGSAASAVKNASLSAASTVGSSTKAAWNSEFVASASSAVKNASLTAASTVGSSTKAAWNSEFAASASSAVKNGISSAGNGVKSWWSSKPEKTEDFSCKKKNQLKMSDKGWGFMGSAASTVKDYTFSAASSVGNTAKRVWNSDAAASTTSAIKNTTETAASSIGNTAKAVWNSEFVASAPSAIKNGISSAGSGQKNWWNRESEKSEESSGDTARGGIAAISKNASEYIIKTTGRKSGILKIIDKTNYSPYGKPQWWIRYYRPRVPTPQQHININKAITGINDPHTPISSMKATTVGAIGKVAEKANDYAPILTTAAIIYESCRVGKDVKKDFDHGTTRNTIKTVATTTATYTSGSVGASAGAAVGTLVAPGLGTIFGGIAGGLIGGYYGGYYGNVASERALDHVEWDHVTLECEGCKEEYTWKKYQEIEGVCCTPFKSRNQDTSHFWFNKLLVNHDF</sequence>
<feature type="compositionally biased region" description="Polar residues" evidence="1">
    <location>
        <begin position="704"/>
        <end position="714"/>
    </location>
</feature>
<keyword evidence="3" id="KW-1185">Reference proteome</keyword>
<dbReference type="PANTHER" id="PTHR21525:SF9">
    <property type="entry name" value="CHANNEL_COLICIN DOMAIN-CONTAINING PROTEIN"/>
    <property type="match status" value="1"/>
</dbReference>